<evidence type="ECO:0000313" key="2">
    <source>
        <dbReference type="Proteomes" id="UP001596025"/>
    </source>
</evidence>
<proteinExistence type="predicted"/>
<comment type="caution">
    <text evidence="1">The sequence shown here is derived from an EMBL/GenBank/DDBJ whole genome shotgun (WGS) entry which is preliminary data.</text>
</comment>
<dbReference type="EMBL" id="JBHSGR010000019">
    <property type="protein sequence ID" value="MFC4695006.1"/>
    <property type="molecule type" value="Genomic_DNA"/>
</dbReference>
<accession>A0ABV9LLI3</accession>
<name>A0ABV9LLI3_9ACTN</name>
<organism evidence="1 2">
    <name type="scientific">Geodermatophilus arenarius</name>
    <dbReference type="NCBI Taxonomy" id="1137990"/>
    <lineage>
        <taxon>Bacteria</taxon>
        <taxon>Bacillati</taxon>
        <taxon>Actinomycetota</taxon>
        <taxon>Actinomycetes</taxon>
        <taxon>Geodermatophilales</taxon>
        <taxon>Geodermatophilaceae</taxon>
        <taxon>Geodermatophilus</taxon>
    </lineage>
</organism>
<keyword evidence="2" id="KW-1185">Reference proteome</keyword>
<sequence>MSQTENGEVPASLREAAISLSVREEVLDVLLEKIETDHYPSATMMDDVEALLTPWRKQEYAEILLDKIRQDRFPSRSLIQRLVRLSS</sequence>
<dbReference type="RefSeq" id="WP_387991089.1">
    <property type="nucleotide sequence ID" value="NZ_JBHSGR010000019.1"/>
</dbReference>
<protein>
    <submittedName>
        <fullName evidence="1">Uncharacterized protein</fullName>
    </submittedName>
</protein>
<gene>
    <name evidence="1" type="ORF">ACFO3M_16530</name>
</gene>
<evidence type="ECO:0000313" key="1">
    <source>
        <dbReference type="EMBL" id="MFC4695006.1"/>
    </source>
</evidence>
<reference evidence="2" key="1">
    <citation type="journal article" date="2019" name="Int. J. Syst. Evol. Microbiol.">
        <title>The Global Catalogue of Microorganisms (GCM) 10K type strain sequencing project: providing services to taxonomists for standard genome sequencing and annotation.</title>
        <authorList>
            <consortium name="The Broad Institute Genomics Platform"/>
            <consortium name="The Broad Institute Genome Sequencing Center for Infectious Disease"/>
            <person name="Wu L."/>
            <person name="Ma J."/>
        </authorList>
    </citation>
    <scope>NUCLEOTIDE SEQUENCE [LARGE SCALE GENOMIC DNA]</scope>
    <source>
        <strain evidence="2">CCUG 62763</strain>
    </source>
</reference>
<dbReference type="Proteomes" id="UP001596025">
    <property type="component" value="Unassembled WGS sequence"/>
</dbReference>